<organism evidence="2 3">
    <name type="scientific">Phytohabitans kaempferiae</name>
    <dbReference type="NCBI Taxonomy" id="1620943"/>
    <lineage>
        <taxon>Bacteria</taxon>
        <taxon>Bacillati</taxon>
        <taxon>Actinomycetota</taxon>
        <taxon>Actinomycetes</taxon>
        <taxon>Micromonosporales</taxon>
        <taxon>Micromonosporaceae</taxon>
    </lineage>
</organism>
<comment type="caution">
    <text evidence="2">The sequence shown here is derived from an EMBL/GenBank/DDBJ whole genome shotgun (WGS) entry which is preliminary data.</text>
</comment>
<evidence type="ECO:0000256" key="1">
    <source>
        <dbReference type="SAM" id="SignalP"/>
    </source>
</evidence>
<proteinExistence type="predicted"/>
<evidence type="ECO:0008006" key="4">
    <source>
        <dbReference type="Google" id="ProtNLM"/>
    </source>
</evidence>
<evidence type="ECO:0000313" key="2">
    <source>
        <dbReference type="EMBL" id="MFC0527133.1"/>
    </source>
</evidence>
<dbReference type="RefSeq" id="WP_377246434.1">
    <property type="nucleotide sequence ID" value="NZ_JBHLUH010000006.1"/>
</dbReference>
<keyword evidence="3" id="KW-1185">Reference proteome</keyword>
<keyword evidence="1" id="KW-0732">Signal</keyword>
<protein>
    <recommendedName>
        <fullName evidence="4">DUF732 domain-containing protein</fullName>
    </recommendedName>
</protein>
<name>A0ABV6LY04_9ACTN</name>
<gene>
    <name evidence="2" type="ORF">ACFFIA_05625</name>
</gene>
<dbReference type="Proteomes" id="UP001589867">
    <property type="component" value="Unassembled WGS sequence"/>
</dbReference>
<reference evidence="2 3" key="1">
    <citation type="submission" date="2024-09" db="EMBL/GenBank/DDBJ databases">
        <authorList>
            <person name="Sun Q."/>
            <person name="Mori K."/>
        </authorList>
    </citation>
    <scope>NUCLEOTIDE SEQUENCE [LARGE SCALE GENOMIC DNA]</scope>
    <source>
        <strain evidence="2 3">TBRC 3947</strain>
    </source>
</reference>
<feature type="signal peptide" evidence="1">
    <location>
        <begin position="1"/>
        <end position="31"/>
    </location>
</feature>
<sequence>MSMIGASAQRAAAAGCLALVLVALGCAPATSESPAPVSASAASVAAGASPSSVAVRPAAGPALCGAPKPARVEPFPFNRDAYRRDTILGVSTYLGGTARFSGLDHEVLASLIEQRFVDPYDQQNLAPSAWEILQFLCQHQQVVAAGYVVSTDRPDYRTTIEAIYTEYTGGVDDALQGDAEKFCADADEVTFEGELECFWD</sequence>
<feature type="chain" id="PRO_5045494772" description="DUF732 domain-containing protein" evidence="1">
    <location>
        <begin position="32"/>
        <end position="200"/>
    </location>
</feature>
<evidence type="ECO:0000313" key="3">
    <source>
        <dbReference type="Proteomes" id="UP001589867"/>
    </source>
</evidence>
<dbReference type="EMBL" id="JBHLUH010000006">
    <property type="protein sequence ID" value="MFC0527133.1"/>
    <property type="molecule type" value="Genomic_DNA"/>
</dbReference>
<accession>A0ABV6LY04</accession>